<proteinExistence type="predicted"/>
<sequence length="164" mass="19655">MWNIFLKQNSDFKKINEAVDVSDAINKSFEHNIDKVIIILDSIEIEMCLVYQFSDLFEDFLNILTDVIDNENGDGYYGFSQNDLFDADWNLSWDNDYLEIKIKWRIFKDKDISSLPNQFHFSKKEYINSWKIFLNSLYHKLDLDNLKLEYNDEKLIINEIISEK</sequence>
<evidence type="ECO:0000313" key="2">
    <source>
        <dbReference type="Proteomes" id="UP001070176"/>
    </source>
</evidence>
<name>A0ABT3Y834_9FLAO</name>
<reference evidence="1" key="1">
    <citation type="submission" date="2022-10" db="EMBL/GenBank/DDBJ databases">
        <title>Chryseobacterium sp. nov., a novel bacterial species.</title>
        <authorList>
            <person name="Cao Y."/>
        </authorList>
    </citation>
    <scope>NUCLEOTIDE SEQUENCE</scope>
    <source>
        <strain evidence="1">KC 927</strain>
    </source>
</reference>
<dbReference type="RefSeq" id="WP_267282776.1">
    <property type="nucleotide sequence ID" value="NZ_JAOVZV010000022.1"/>
</dbReference>
<protein>
    <submittedName>
        <fullName evidence="1">Uncharacterized protein</fullName>
    </submittedName>
</protein>
<evidence type="ECO:0000313" key="1">
    <source>
        <dbReference type="EMBL" id="MCX8534328.1"/>
    </source>
</evidence>
<organism evidence="1 2">
    <name type="scientific">Chryseobacterium luquanense</name>
    <dbReference type="NCBI Taxonomy" id="2983766"/>
    <lineage>
        <taxon>Bacteria</taxon>
        <taxon>Pseudomonadati</taxon>
        <taxon>Bacteroidota</taxon>
        <taxon>Flavobacteriia</taxon>
        <taxon>Flavobacteriales</taxon>
        <taxon>Weeksellaceae</taxon>
        <taxon>Chryseobacterium group</taxon>
        <taxon>Chryseobacterium</taxon>
    </lineage>
</organism>
<keyword evidence="2" id="KW-1185">Reference proteome</keyword>
<dbReference type="EMBL" id="JAOVZV010000022">
    <property type="protein sequence ID" value="MCX8534328.1"/>
    <property type="molecule type" value="Genomic_DNA"/>
</dbReference>
<gene>
    <name evidence="1" type="ORF">OEA66_18435</name>
</gene>
<accession>A0ABT3Y834</accession>
<comment type="caution">
    <text evidence="1">The sequence shown here is derived from an EMBL/GenBank/DDBJ whole genome shotgun (WGS) entry which is preliminary data.</text>
</comment>
<dbReference type="Proteomes" id="UP001070176">
    <property type="component" value="Unassembled WGS sequence"/>
</dbReference>